<name>A0ABU2LDT1_9ACTN</name>
<keyword evidence="2 3" id="KW-0808">Transferase</keyword>
<dbReference type="PANTHER" id="PTHR43397:SF1">
    <property type="entry name" value="ERGOTHIONEINE BIOSYNTHESIS PROTEIN 1"/>
    <property type="match status" value="1"/>
</dbReference>
<keyword evidence="3" id="KW-0949">S-adenosyl-L-methionine</keyword>
<dbReference type="InterPro" id="IPR051128">
    <property type="entry name" value="EgtD_Methyltrsf_superfamily"/>
</dbReference>
<dbReference type="InterPro" id="IPR019257">
    <property type="entry name" value="MeTrfase_dom"/>
</dbReference>
<dbReference type="EC" id="2.1.1.44" evidence="3"/>
<comment type="similarity">
    <text evidence="3">Belongs to the methyltransferase superfamily. EgtD family.</text>
</comment>
<dbReference type="InterPro" id="IPR017804">
    <property type="entry name" value="MeTrfase_EgtD-like"/>
</dbReference>
<dbReference type="InterPro" id="IPR035094">
    <property type="entry name" value="EgtD"/>
</dbReference>
<dbReference type="Pfam" id="PF10017">
    <property type="entry name" value="Methyltransf_33"/>
    <property type="match status" value="1"/>
</dbReference>
<evidence type="ECO:0000313" key="5">
    <source>
        <dbReference type="EMBL" id="MDT0309338.1"/>
    </source>
</evidence>
<feature type="binding site" evidence="3">
    <location>
        <begin position="143"/>
        <end position="144"/>
    </location>
    <ligand>
        <name>S-adenosyl-L-methionine</name>
        <dbReference type="ChEBI" id="CHEBI:59789"/>
    </ligand>
</feature>
<sequence length="339" mass="37275">MPDRITIDNRLPEDHRARSLRADATAGLTADPKSLPPKWFYDAHGSVLFDRITRLPEYYPTRAERMILRAHAEEIARLSGARTLVELGSGSSDKTRLLLDALTAAGSLKHYAPVDVSEAALADAADALCRDYPDLRVAATVTDFEADLALPEAGGPRLIAFLGSTLGNFVREQRAAFLARLRAALTSEGDALLLGLDLVKDPKTLVRAYDDDQGVTAAFNKNVLRVLNRELRAEFDLGAYDHRAVWDPEAEHIEMRLRARVAHQVKIPALDLTVDFGRGEDLRTEISAKFRRETVTEELAAAGLELAHWWTDPQSRFALLLATPAAAPSLEDPPQPSDA</sequence>
<organism evidence="5 6">
    <name type="scientific">Streptomyces boetiae</name>
    <dbReference type="NCBI Taxonomy" id="3075541"/>
    <lineage>
        <taxon>Bacteria</taxon>
        <taxon>Bacillati</taxon>
        <taxon>Actinomycetota</taxon>
        <taxon>Actinomycetes</taxon>
        <taxon>Kitasatosporales</taxon>
        <taxon>Streptomycetaceae</taxon>
        <taxon>Streptomyces</taxon>
    </lineage>
</organism>
<comment type="pathway">
    <text evidence="3">Amino-acid biosynthesis; ergothioneine biosynthesis.</text>
</comment>
<feature type="binding site" evidence="3">
    <location>
        <position position="115"/>
    </location>
    <ligand>
        <name>S-adenosyl-L-methionine</name>
        <dbReference type="ChEBI" id="CHEBI:59789"/>
    </ligand>
</feature>
<evidence type="ECO:0000313" key="6">
    <source>
        <dbReference type="Proteomes" id="UP001183388"/>
    </source>
</evidence>
<evidence type="ECO:0000256" key="1">
    <source>
        <dbReference type="ARBA" id="ARBA00022603"/>
    </source>
</evidence>
<dbReference type="Proteomes" id="UP001183388">
    <property type="component" value="Unassembled WGS sequence"/>
</dbReference>
<dbReference type="SUPFAM" id="SSF53335">
    <property type="entry name" value="S-adenosyl-L-methionine-dependent methyltransferases"/>
    <property type="match status" value="1"/>
</dbReference>
<dbReference type="NCBIfam" id="TIGR03438">
    <property type="entry name" value="egtD_ergothio"/>
    <property type="match status" value="1"/>
</dbReference>
<proteinExistence type="inferred from homology"/>
<dbReference type="RefSeq" id="WP_311632293.1">
    <property type="nucleotide sequence ID" value="NZ_JAVREN010000035.1"/>
</dbReference>
<feature type="binding site" evidence="3">
    <location>
        <position position="88"/>
    </location>
    <ligand>
        <name>S-adenosyl-L-methionine</name>
        <dbReference type="ChEBI" id="CHEBI:59789"/>
    </ligand>
</feature>
<gene>
    <name evidence="3 5" type="primary">egtD</name>
    <name evidence="5" type="ORF">RM780_20580</name>
</gene>
<dbReference type="GO" id="GO:0032259">
    <property type="term" value="P:methylation"/>
    <property type="evidence" value="ECO:0007669"/>
    <property type="project" value="UniProtKB-KW"/>
</dbReference>
<dbReference type="Gene3D" id="3.40.50.150">
    <property type="entry name" value="Vaccinia Virus protein VP39"/>
    <property type="match status" value="1"/>
</dbReference>
<comment type="caution">
    <text evidence="5">The sequence shown here is derived from an EMBL/GenBank/DDBJ whole genome shotgun (WGS) entry which is preliminary data.</text>
</comment>
<feature type="binding site" evidence="3">
    <location>
        <position position="209"/>
    </location>
    <ligand>
        <name>L-histidine</name>
        <dbReference type="ChEBI" id="CHEBI:57595"/>
    </ligand>
</feature>
<feature type="binding site" evidence="3">
    <location>
        <begin position="285"/>
        <end position="287"/>
    </location>
    <ligand>
        <name>L-histidine</name>
        <dbReference type="ChEBI" id="CHEBI:57595"/>
    </ligand>
</feature>
<dbReference type="HAMAP" id="MF_02037">
    <property type="entry name" value="EgtD"/>
    <property type="match status" value="1"/>
</dbReference>
<feature type="binding site" evidence="3">
    <location>
        <position position="58"/>
    </location>
    <ligand>
        <name>L-histidine</name>
        <dbReference type="ChEBI" id="CHEBI:57595"/>
    </ligand>
</feature>
<dbReference type="GO" id="GO:0052706">
    <property type="term" value="F:L-histidine N(alpha)-methyltransferase activity"/>
    <property type="evidence" value="ECO:0007669"/>
    <property type="project" value="UniProtKB-EC"/>
</dbReference>
<dbReference type="PANTHER" id="PTHR43397">
    <property type="entry name" value="ERGOTHIONEINE BIOSYNTHESIS PROTEIN 1"/>
    <property type="match status" value="1"/>
</dbReference>
<evidence type="ECO:0000259" key="4">
    <source>
        <dbReference type="Pfam" id="PF10017"/>
    </source>
</evidence>
<dbReference type="InterPro" id="IPR029063">
    <property type="entry name" value="SAM-dependent_MTases_sf"/>
</dbReference>
<evidence type="ECO:0000256" key="3">
    <source>
        <dbReference type="HAMAP-Rule" id="MF_02037"/>
    </source>
</evidence>
<feature type="domain" description="Histidine-specific methyltransferase SAM-dependent" evidence="4">
    <location>
        <begin position="21"/>
        <end position="323"/>
    </location>
</feature>
<evidence type="ECO:0000256" key="2">
    <source>
        <dbReference type="ARBA" id="ARBA00022679"/>
    </source>
</evidence>
<comment type="subunit">
    <text evidence="3">Monomer.</text>
</comment>
<dbReference type="EMBL" id="JAVREN010000035">
    <property type="protein sequence ID" value="MDT0309338.1"/>
    <property type="molecule type" value="Genomic_DNA"/>
</dbReference>
<comment type="function">
    <text evidence="3">Catalyzes the SAM-dependent triple methylation of the alpha-amino group of histidine to form hercynine, a step in the biosynthesis pathway of ergothioneine.</text>
</comment>
<dbReference type="InterPro" id="IPR032888">
    <property type="entry name" value="EgtD_Actinobacteria"/>
</dbReference>
<dbReference type="PIRSF" id="PIRSF018005">
    <property type="entry name" value="UCP018005"/>
    <property type="match status" value="1"/>
</dbReference>
<accession>A0ABU2LDT1</accession>
<protein>
    <recommendedName>
        <fullName evidence="3">Histidine N-alpha-methyltransferase</fullName>
        <ecNumber evidence="3">2.1.1.44</ecNumber>
    </recommendedName>
    <alternativeName>
        <fullName evidence="3">Histidine trimethyltransferase</fullName>
    </alternativeName>
</protein>
<comment type="catalytic activity">
    <reaction evidence="3">
        <text>L-histidine + 3 S-adenosyl-L-methionine = hercynine + 3 S-adenosyl-L-homocysteine + 3 H(+)</text>
        <dbReference type="Rhea" id="RHEA:38471"/>
        <dbReference type="ChEBI" id="CHEBI:15378"/>
        <dbReference type="ChEBI" id="CHEBI:15781"/>
        <dbReference type="ChEBI" id="CHEBI:57595"/>
        <dbReference type="ChEBI" id="CHEBI:57856"/>
        <dbReference type="ChEBI" id="CHEBI:59789"/>
        <dbReference type="EC" id="2.1.1.44"/>
    </reaction>
</comment>
<keyword evidence="1 3" id="KW-0489">Methyltransferase</keyword>
<keyword evidence="6" id="KW-1185">Reference proteome</keyword>
<feature type="binding site" evidence="3">
    <location>
        <position position="168"/>
    </location>
    <ligand>
        <name>L-histidine</name>
        <dbReference type="ChEBI" id="CHEBI:57595"/>
    </ligand>
</feature>
<reference evidence="6" key="1">
    <citation type="submission" date="2023-07" db="EMBL/GenBank/DDBJ databases">
        <title>30 novel species of actinomycetes from the DSMZ collection.</title>
        <authorList>
            <person name="Nouioui I."/>
        </authorList>
    </citation>
    <scope>NUCLEOTIDE SEQUENCE [LARGE SCALE GENOMIC DNA]</scope>
    <source>
        <strain evidence="6">DSM 44917</strain>
    </source>
</reference>
<feature type="binding site" evidence="3">
    <location>
        <position position="94"/>
    </location>
    <ligand>
        <name>S-adenosyl-L-methionine</name>
        <dbReference type="ChEBI" id="CHEBI:59789"/>
    </ligand>
</feature>